<accession>A0A4Q8AIJ2</accession>
<gene>
    <name evidence="8" type="ORF">EV379_0040</name>
</gene>
<dbReference type="InterPro" id="IPR001789">
    <property type="entry name" value="Sig_transdc_resp-reg_receiver"/>
</dbReference>
<dbReference type="AlphaFoldDB" id="A0A4Q8AIJ2"/>
<dbReference type="Pfam" id="PF00196">
    <property type="entry name" value="GerE"/>
    <property type="match status" value="1"/>
</dbReference>
<dbReference type="Pfam" id="PF00072">
    <property type="entry name" value="Response_reg"/>
    <property type="match status" value="1"/>
</dbReference>
<dbReference type="PANTHER" id="PTHR43214:SF24">
    <property type="entry name" value="TRANSCRIPTIONAL REGULATORY PROTEIN NARL-RELATED"/>
    <property type="match status" value="1"/>
</dbReference>
<dbReference type="InterPro" id="IPR000792">
    <property type="entry name" value="Tscrpt_reg_LuxR_C"/>
</dbReference>
<dbReference type="CDD" id="cd17535">
    <property type="entry name" value="REC_NarL-like"/>
    <property type="match status" value="1"/>
</dbReference>
<dbReference type="EMBL" id="SHLC01000001">
    <property type="protein sequence ID" value="RZU63751.1"/>
    <property type="molecule type" value="Genomic_DNA"/>
</dbReference>
<evidence type="ECO:0000313" key="9">
    <source>
        <dbReference type="Proteomes" id="UP000291483"/>
    </source>
</evidence>
<keyword evidence="9" id="KW-1185">Reference proteome</keyword>
<dbReference type="InterPro" id="IPR011006">
    <property type="entry name" value="CheY-like_superfamily"/>
</dbReference>
<reference evidence="8 9" key="1">
    <citation type="submission" date="2019-02" db="EMBL/GenBank/DDBJ databases">
        <title>Sequencing the genomes of 1000 actinobacteria strains.</title>
        <authorList>
            <person name="Klenk H.-P."/>
        </authorList>
    </citation>
    <scope>NUCLEOTIDE SEQUENCE [LARGE SCALE GENOMIC DNA]</scope>
    <source>
        <strain evidence="8 9">DSM 18319</strain>
    </source>
</reference>
<dbReference type="GO" id="GO:0003677">
    <property type="term" value="F:DNA binding"/>
    <property type="evidence" value="ECO:0007669"/>
    <property type="project" value="UniProtKB-KW"/>
</dbReference>
<dbReference type="PRINTS" id="PR00038">
    <property type="entry name" value="HTHLUXR"/>
</dbReference>
<dbReference type="PROSITE" id="PS50110">
    <property type="entry name" value="RESPONSE_REGULATORY"/>
    <property type="match status" value="1"/>
</dbReference>
<feature type="domain" description="Response regulatory" evidence="7">
    <location>
        <begin position="11"/>
        <end position="128"/>
    </location>
</feature>
<dbReference type="PANTHER" id="PTHR43214">
    <property type="entry name" value="TWO-COMPONENT RESPONSE REGULATOR"/>
    <property type="match status" value="1"/>
</dbReference>
<evidence type="ECO:0000256" key="4">
    <source>
        <dbReference type="ARBA" id="ARBA00023163"/>
    </source>
</evidence>
<sequence length="250" mass="26429">MSESPSPADIRVLIVDDQQLMRAGFRIILESEPGIEVVGEAGNGEQAVAQARALTPDVICMDVQMPGMDGLEATRLIVADPTLAASVLVLTTFNREDYLFSALQSGASGFLLKNASPEELVNAVQVLARGDALLSPDVTRHVIAAATAGVSTGPTDERPLIEPVSPLSEPLDIPQPTGDTALATLTEREAEVLQLLACGLSNAEIAGRLYVGESTVKTHVSKVLMKLGLRDRIQAVIFAYEHGITAAHRA</sequence>
<evidence type="ECO:0000259" key="6">
    <source>
        <dbReference type="PROSITE" id="PS50043"/>
    </source>
</evidence>
<dbReference type="CDD" id="cd06170">
    <property type="entry name" value="LuxR_C_like"/>
    <property type="match status" value="1"/>
</dbReference>
<dbReference type="SMART" id="SM00421">
    <property type="entry name" value="HTH_LUXR"/>
    <property type="match status" value="1"/>
</dbReference>
<evidence type="ECO:0000259" key="7">
    <source>
        <dbReference type="PROSITE" id="PS50110"/>
    </source>
</evidence>
<proteinExistence type="predicted"/>
<dbReference type="InterPro" id="IPR039420">
    <property type="entry name" value="WalR-like"/>
</dbReference>
<evidence type="ECO:0000256" key="1">
    <source>
        <dbReference type="ARBA" id="ARBA00022553"/>
    </source>
</evidence>
<dbReference type="RefSeq" id="WP_130504381.1">
    <property type="nucleotide sequence ID" value="NZ_SHLC01000001.1"/>
</dbReference>
<dbReference type="SUPFAM" id="SSF46894">
    <property type="entry name" value="C-terminal effector domain of the bipartite response regulators"/>
    <property type="match status" value="1"/>
</dbReference>
<feature type="modified residue" description="4-aspartylphosphate" evidence="5">
    <location>
        <position position="62"/>
    </location>
</feature>
<keyword evidence="4" id="KW-0804">Transcription</keyword>
<evidence type="ECO:0000256" key="5">
    <source>
        <dbReference type="PROSITE-ProRule" id="PRU00169"/>
    </source>
</evidence>
<dbReference type="PROSITE" id="PS50043">
    <property type="entry name" value="HTH_LUXR_2"/>
    <property type="match status" value="1"/>
</dbReference>
<keyword evidence="1 5" id="KW-0597">Phosphoprotein</keyword>
<evidence type="ECO:0000256" key="2">
    <source>
        <dbReference type="ARBA" id="ARBA00023015"/>
    </source>
</evidence>
<keyword evidence="2" id="KW-0805">Transcription regulation</keyword>
<protein>
    <submittedName>
        <fullName evidence="8">LuxR family two component transcriptional regulator</fullName>
    </submittedName>
</protein>
<dbReference type="GO" id="GO:0006355">
    <property type="term" value="P:regulation of DNA-templated transcription"/>
    <property type="evidence" value="ECO:0007669"/>
    <property type="project" value="InterPro"/>
</dbReference>
<comment type="caution">
    <text evidence="8">The sequence shown here is derived from an EMBL/GenBank/DDBJ whole genome shotgun (WGS) entry which is preliminary data.</text>
</comment>
<keyword evidence="3" id="KW-0238">DNA-binding</keyword>
<dbReference type="GO" id="GO:0000160">
    <property type="term" value="P:phosphorelay signal transduction system"/>
    <property type="evidence" value="ECO:0007669"/>
    <property type="project" value="InterPro"/>
</dbReference>
<feature type="domain" description="HTH luxR-type" evidence="6">
    <location>
        <begin position="178"/>
        <end position="243"/>
    </location>
</feature>
<dbReference type="SMART" id="SM00448">
    <property type="entry name" value="REC"/>
    <property type="match status" value="1"/>
</dbReference>
<dbReference type="Proteomes" id="UP000291483">
    <property type="component" value="Unassembled WGS sequence"/>
</dbReference>
<dbReference type="OrthoDB" id="9808843at2"/>
<name>A0A4Q8AIJ2_9MICO</name>
<evidence type="ECO:0000256" key="3">
    <source>
        <dbReference type="ARBA" id="ARBA00023125"/>
    </source>
</evidence>
<dbReference type="Gene3D" id="3.40.50.2300">
    <property type="match status" value="1"/>
</dbReference>
<evidence type="ECO:0000313" key="8">
    <source>
        <dbReference type="EMBL" id="RZU63751.1"/>
    </source>
</evidence>
<dbReference type="InterPro" id="IPR016032">
    <property type="entry name" value="Sig_transdc_resp-reg_C-effctor"/>
</dbReference>
<dbReference type="SUPFAM" id="SSF52172">
    <property type="entry name" value="CheY-like"/>
    <property type="match status" value="1"/>
</dbReference>
<dbReference type="InterPro" id="IPR058245">
    <property type="entry name" value="NreC/VraR/RcsB-like_REC"/>
</dbReference>
<organism evidence="8 9">
    <name type="scientific">Microterricola gilva</name>
    <dbReference type="NCBI Taxonomy" id="393267"/>
    <lineage>
        <taxon>Bacteria</taxon>
        <taxon>Bacillati</taxon>
        <taxon>Actinomycetota</taxon>
        <taxon>Actinomycetes</taxon>
        <taxon>Micrococcales</taxon>
        <taxon>Microbacteriaceae</taxon>
        <taxon>Microterricola</taxon>
    </lineage>
</organism>